<feature type="domain" description="CAP-Gly" evidence="3">
    <location>
        <begin position="16"/>
        <end position="52"/>
    </location>
</feature>
<evidence type="ECO:0000256" key="2">
    <source>
        <dbReference type="ARBA" id="ARBA00022737"/>
    </source>
</evidence>
<dbReference type="Gene3D" id="3.80.10.10">
    <property type="entry name" value="Ribonuclease Inhibitor"/>
    <property type="match status" value="2"/>
</dbReference>
<evidence type="ECO:0000313" key="5">
    <source>
        <dbReference type="Proteomes" id="UP000664132"/>
    </source>
</evidence>
<dbReference type="EMBL" id="JAFJYH010000021">
    <property type="protein sequence ID" value="KAG4424386.1"/>
    <property type="molecule type" value="Genomic_DNA"/>
</dbReference>
<reference evidence="4" key="1">
    <citation type="submission" date="2021-02" db="EMBL/GenBank/DDBJ databases">
        <title>Genome sequence Cadophora malorum strain M34.</title>
        <authorList>
            <person name="Stefanovic E."/>
            <person name="Vu D."/>
            <person name="Scully C."/>
            <person name="Dijksterhuis J."/>
            <person name="Roader J."/>
            <person name="Houbraken J."/>
        </authorList>
    </citation>
    <scope>NUCLEOTIDE SEQUENCE</scope>
    <source>
        <strain evidence="4">M34</strain>
    </source>
</reference>
<dbReference type="AlphaFoldDB" id="A0A8H8BUE5"/>
<dbReference type="PANTHER" id="PTHR45617">
    <property type="entry name" value="LEUCINE RICH REPEAT FAMILY PROTEIN"/>
    <property type="match status" value="1"/>
</dbReference>
<dbReference type="SMART" id="SM01052">
    <property type="entry name" value="CAP_GLY"/>
    <property type="match status" value="1"/>
</dbReference>
<comment type="caution">
    <text evidence="4">The sequence shown here is derived from an EMBL/GenBank/DDBJ whole genome shotgun (WGS) entry which is preliminary data.</text>
</comment>
<dbReference type="InterPro" id="IPR036859">
    <property type="entry name" value="CAP-Gly_dom_sf"/>
</dbReference>
<dbReference type="SUPFAM" id="SSF74924">
    <property type="entry name" value="Cap-Gly domain"/>
    <property type="match status" value="1"/>
</dbReference>
<evidence type="ECO:0000313" key="4">
    <source>
        <dbReference type="EMBL" id="KAG4424386.1"/>
    </source>
</evidence>
<dbReference type="PROSITE" id="PS00845">
    <property type="entry name" value="CAP_GLY_1"/>
    <property type="match status" value="1"/>
</dbReference>
<proteinExistence type="predicted"/>
<dbReference type="OrthoDB" id="5273213at2759"/>
<gene>
    <name evidence="4" type="ORF">IFR04_002442</name>
</gene>
<keyword evidence="5" id="KW-1185">Reference proteome</keyword>
<dbReference type="InterPro" id="IPR000938">
    <property type="entry name" value="CAP-Gly_domain"/>
</dbReference>
<dbReference type="Pfam" id="PF01302">
    <property type="entry name" value="CAP_GLY"/>
    <property type="match status" value="1"/>
</dbReference>
<accession>A0A8H8BUE5</accession>
<dbReference type="Gene3D" id="2.30.30.190">
    <property type="entry name" value="CAP Gly-rich-like domain"/>
    <property type="match status" value="1"/>
</dbReference>
<dbReference type="SUPFAM" id="SSF52058">
    <property type="entry name" value="L domain-like"/>
    <property type="match status" value="1"/>
</dbReference>
<name>A0A8H8BUE5_9HELO</name>
<keyword evidence="2" id="KW-0677">Repeat</keyword>
<evidence type="ECO:0000259" key="3">
    <source>
        <dbReference type="PROSITE" id="PS50245"/>
    </source>
</evidence>
<evidence type="ECO:0000256" key="1">
    <source>
        <dbReference type="ARBA" id="ARBA00022614"/>
    </source>
</evidence>
<sequence>MYHVGHVEGTKSDKEYLGVEWDDLKGKHDGTYQGKRYFTCSSLSPTAASFVLSSSRTADPEQSFVDAVREKYGTPATTDDSDEIVISGKTVEEVGFEKIRAQQARLHELKIVLVDGQRVSRAENVLLEIRSVCPIIEELDLSRNLFTNFSEVAKICSELGSLKNLRISGNRFQDVFEGSRLAEDKPHVSAFPKVTDLSMDEMLLDWVWIIGVVAQFQQVKTLEASLNGFKSLSNALQVEGLISLTLEYNAFQSITDVIVLRNLRSLEVLRLKGNEISKLAEEPYELLKLPSFGKQLRYVDLSYNAVSEWKFVNDLDHVFPGMTALRFAYNPIYKTSKDAGSFSSMDDSYMLTLARIRNLETLNFSKITTVDRTNSEMFYLTQITKEISEAPESKERDVVSRHPRYAELCEKHGAPTIIRKEAGIINPNFLEARLIKFTFYLPSNSPAGQTEEIRLVREIPMSFDIYRVKGLVGKMFDIRPLSLRLIWETGEWDPVAGYEEFEKDDEGDEVLDEETIARREKGKWMKREVEIEDGTRQVGNLVDGLEAIVRIESR</sequence>
<dbReference type="Proteomes" id="UP000664132">
    <property type="component" value="Unassembled WGS sequence"/>
</dbReference>
<protein>
    <recommendedName>
        <fullName evidence="3">CAP-Gly domain-containing protein</fullName>
    </recommendedName>
</protein>
<dbReference type="PROSITE" id="PS50245">
    <property type="entry name" value="CAP_GLY_2"/>
    <property type="match status" value="1"/>
</dbReference>
<keyword evidence="1" id="KW-0433">Leucine-rich repeat</keyword>
<organism evidence="4 5">
    <name type="scientific">Cadophora malorum</name>
    <dbReference type="NCBI Taxonomy" id="108018"/>
    <lineage>
        <taxon>Eukaryota</taxon>
        <taxon>Fungi</taxon>
        <taxon>Dikarya</taxon>
        <taxon>Ascomycota</taxon>
        <taxon>Pezizomycotina</taxon>
        <taxon>Leotiomycetes</taxon>
        <taxon>Helotiales</taxon>
        <taxon>Ploettnerulaceae</taxon>
        <taxon>Cadophora</taxon>
    </lineage>
</organism>
<dbReference type="InterPro" id="IPR032675">
    <property type="entry name" value="LRR_dom_sf"/>
</dbReference>